<evidence type="ECO:0000313" key="3">
    <source>
        <dbReference type="Proteomes" id="UP000631694"/>
    </source>
</evidence>
<accession>A0A931MXI1</accession>
<protein>
    <submittedName>
        <fullName evidence="2">Uncharacterized protein</fullName>
    </submittedName>
</protein>
<organism evidence="2 3">
    <name type="scientific">Methylobrevis albus</name>
    <dbReference type="NCBI Taxonomy" id="2793297"/>
    <lineage>
        <taxon>Bacteria</taxon>
        <taxon>Pseudomonadati</taxon>
        <taxon>Pseudomonadota</taxon>
        <taxon>Alphaproteobacteria</taxon>
        <taxon>Hyphomicrobiales</taxon>
        <taxon>Pleomorphomonadaceae</taxon>
        <taxon>Methylobrevis</taxon>
    </lineage>
</organism>
<feature type="coiled-coil region" evidence="1">
    <location>
        <begin position="13"/>
        <end position="40"/>
    </location>
</feature>
<comment type="caution">
    <text evidence="2">The sequence shown here is derived from an EMBL/GenBank/DDBJ whole genome shotgun (WGS) entry which is preliminary data.</text>
</comment>
<proteinExistence type="predicted"/>
<evidence type="ECO:0000313" key="2">
    <source>
        <dbReference type="EMBL" id="MBH0236905.1"/>
    </source>
</evidence>
<evidence type="ECO:0000256" key="1">
    <source>
        <dbReference type="SAM" id="Coils"/>
    </source>
</evidence>
<dbReference type="RefSeq" id="WP_197309995.1">
    <property type="nucleotide sequence ID" value="NZ_JADZLT010000040.1"/>
</dbReference>
<sequence length="74" mass="8329">MAEVSNELLYEVLKAIRGDVATARSEIREVKNELQAIRGHMLATHQDVANIYAILGEQGRQVDRINRRLDLADA</sequence>
<reference evidence="2" key="1">
    <citation type="submission" date="2020-12" db="EMBL/GenBank/DDBJ databases">
        <title>Methylobrevis albus sp. nov., isolated from fresh water lack sediment.</title>
        <authorList>
            <person name="Zou Q."/>
        </authorList>
    </citation>
    <scope>NUCLEOTIDE SEQUENCE</scope>
    <source>
        <strain evidence="2">L22</strain>
    </source>
</reference>
<dbReference type="Proteomes" id="UP000631694">
    <property type="component" value="Unassembled WGS sequence"/>
</dbReference>
<gene>
    <name evidence="2" type="ORF">I5731_03630</name>
</gene>
<name>A0A931MXI1_9HYPH</name>
<dbReference type="EMBL" id="JADZLT010000040">
    <property type="protein sequence ID" value="MBH0236905.1"/>
    <property type="molecule type" value="Genomic_DNA"/>
</dbReference>
<keyword evidence="3" id="KW-1185">Reference proteome</keyword>
<dbReference type="AlphaFoldDB" id="A0A931MXI1"/>
<keyword evidence="1" id="KW-0175">Coiled coil</keyword>